<dbReference type="Gene3D" id="1.20.1070.10">
    <property type="entry name" value="Rhodopsin 7-helix transmembrane proteins"/>
    <property type="match status" value="1"/>
</dbReference>
<evidence type="ECO:0000313" key="11">
    <source>
        <dbReference type="Proteomes" id="UP001164746"/>
    </source>
</evidence>
<dbReference type="InterPro" id="IPR017452">
    <property type="entry name" value="GPCR_Rhodpsn_7TM"/>
</dbReference>
<keyword evidence="5 8" id="KW-1133">Transmembrane helix</keyword>
<dbReference type="SUPFAM" id="SSF81321">
    <property type="entry name" value="Family A G protein-coupled receptor-like"/>
    <property type="match status" value="1"/>
</dbReference>
<organism evidence="10 11">
    <name type="scientific">Mya arenaria</name>
    <name type="common">Soft-shell clam</name>
    <dbReference type="NCBI Taxonomy" id="6604"/>
    <lineage>
        <taxon>Eukaryota</taxon>
        <taxon>Metazoa</taxon>
        <taxon>Spiralia</taxon>
        <taxon>Lophotrochozoa</taxon>
        <taxon>Mollusca</taxon>
        <taxon>Bivalvia</taxon>
        <taxon>Autobranchia</taxon>
        <taxon>Heteroconchia</taxon>
        <taxon>Euheterodonta</taxon>
        <taxon>Imparidentia</taxon>
        <taxon>Neoheterodontei</taxon>
        <taxon>Myida</taxon>
        <taxon>Myoidea</taxon>
        <taxon>Myidae</taxon>
        <taxon>Mya</taxon>
    </lineage>
</organism>
<protein>
    <recommendedName>
        <fullName evidence="3">Thyrotropin-releasing hormone receptor</fullName>
    </recommendedName>
    <alternativeName>
        <fullName evidence="7">Thyroliberin receptor</fullName>
    </alternativeName>
</protein>
<keyword evidence="11" id="KW-1185">Reference proteome</keyword>
<evidence type="ECO:0000256" key="3">
    <source>
        <dbReference type="ARBA" id="ARBA00018873"/>
    </source>
</evidence>
<feature type="non-terminal residue" evidence="10">
    <location>
        <position position="1"/>
    </location>
</feature>
<accession>A0ABY7EU38</accession>
<feature type="transmembrane region" description="Helical" evidence="8">
    <location>
        <begin position="37"/>
        <end position="60"/>
    </location>
</feature>
<gene>
    <name evidence="10" type="ORF">MAR_026396</name>
</gene>
<evidence type="ECO:0000256" key="8">
    <source>
        <dbReference type="SAM" id="Phobius"/>
    </source>
</evidence>
<dbReference type="InterPro" id="IPR002120">
    <property type="entry name" value="TRH_rcpt_1"/>
</dbReference>
<evidence type="ECO:0000256" key="7">
    <source>
        <dbReference type="ARBA" id="ARBA00032251"/>
    </source>
</evidence>
<name>A0ABY7EU38_MYAAR</name>
<keyword evidence="4 8" id="KW-0812">Transmembrane</keyword>
<keyword evidence="6 8" id="KW-0472">Membrane</keyword>
<dbReference type="InterPro" id="IPR000276">
    <property type="entry name" value="GPCR_Rhodpsn"/>
</dbReference>
<evidence type="ECO:0000256" key="4">
    <source>
        <dbReference type="ARBA" id="ARBA00022692"/>
    </source>
</evidence>
<comment type="subcellular location">
    <subcellularLocation>
        <location evidence="2">Membrane</location>
    </subcellularLocation>
</comment>
<evidence type="ECO:0000256" key="6">
    <source>
        <dbReference type="ARBA" id="ARBA00023136"/>
    </source>
</evidence>
<reference evidence="10" key="1">
    <citation type="submission" date="2022-11" db="EMBL/GenBank/DDBJ databases">
        <title>Centuries of genome instability and evolution in soft-shell clam transmissible cancer (bioRxiv).</title>
        <authorList>
            <person name="Hart S.F.M."/>
            <person name="Yonemitsu M.A."/>
            <person name="Giersch R.M."/>
            <person name="Beal B.F."/>
            <person name="Arriagada G."/>
            <person name="Davis B.W."/>
            <person name="Ostrander E.A."/>
            <person name="Goff S.P."/>
            <person name="Metzger M.J."/>
        </authorList>
    </citation>
    <scope>NUCLEOTIDE SEQUENCE</scope>
    <source>
        <strain evidence="10">MELC-2E11</strain>
        <tissue evidence="10">Siphon/mantle</tissue>
    </source>
</reference>
<evidence type="ECO:0000256" key="1">
    <source>
        <dbReference type="ARBA" id="ARBA00004100"/>
    </source>
</evidence>
<feature type="domain" description="G-protein coupled receptors family 1 profile" evidence="9">
    <location>
        <begin position="1"/>
        <end position="57"/>
    </location>
</feature>
<comment type="function">
    <text evidence="1">Receptor for thyrotropin-releasing hormone (TRH). Upon ligand binding, this G-protein-coupled receptor triggers activation of the phosphatidylinositol (IP3)-calcium-protein kinase C (PKC) pathway.</text>
</comment>
<dbReference type="PANTHER" id="PTHR46061:SF3">
    <property type="entry name" value="THYROTROPIN-RELEASING HORMONE RECEPTOR"/>
    <property type="match status" value="1"/>
</dbReference>
<dbReference type="EMBL" id="CP111019">
    <property type="protein sequence ID" value="WAR12216.1"/>
    <property type="molecule type" value="Genomic_DNA"/>
</dbReference>
<evidence type="ECO:0000259" key="9">
    <source>
        <dbReference type="PROSITE" id="PS50262"/>
    </source>
</evidence>
<feature type="transmembrane region" description="Helical" evidence="8">
    <location>
        <begin position="5"/>
        <end position="25"/>
    </location>
</feature>
<dbReference type="Proteomes" id="UP001164746">
    <property type="component" value="Chromosome 8"/>
</dbReference>
<evidence type="ECO:0000256" key="2">
    <source>
        <dbReference type="ARBA" id="ARBA00004370"/>
    </source>
</evidence>
<dbReference type="Pfam" id="PF00001">
    <property type="entry name" value="7tm_1"/>
    <property type="match status" value="1"/>
</dbReference>
<sequence length="135" mass="15849">VVRMLAVIVFVFMVTWMPYRTMVVYNSIATEKYLDLWFLMFSRTMVYINSAINPILYNAMSVKFRRAFKRILCCGKYLVDGHTSVYSEVNLENVVLKSRRPTTESTIQLQLHFNGRNTSVRNESNRFNDNRATSQ</sequence>
<proteinExistence type="predicted"/>
<evidence type="ECO:0000313" key="10">
    <source>
        <dbReference type="EMBL" id="WAR12216.1"/>
    </source>
</evidence>
<dbReference type="PRINTS" id="PR00237">
    <property type="entry name" value="GPCRRHODOPSN"/>
</dbReference>
<dbReference type="PANTHER" id="PTHR46061">
    <property type="entry name" value="THYROTROPIN-RELEASING HORMONE RECEPTOR"/>
    <property type="match status" value="1"/>
</dbReference>
<evidence type="ECO:0000256" key="5">
    <source>
        <dbReference type="ARBA" id="ARBA00022989"/>
    </source>
</evidence>
<dbReference type="PROSITE" id="PS50262">
    <property type="entry name" value="G_PROTEIN_RECEP_F1_2"/>
    <property type="match status" value="1"/>
</dbReference>